<dbReference type="InterPro" id="IPR032186">
    <property type="entry name" value="DUF5018"/>
</dbReference>
<feature type="domain" description="DUF5018" evidence="2">
    <location>
        <begin position="171"/>
        <end position="307"/>
    </location>
</feature>
<gene>
    <name evidence="3" type="ORF">SDC9_50511</name>
</gene>
<sequence length="507" mass="55220">MVNLSYLKMNKMKKKNIIYMLATAICTLLCASCENDVSENGVKDQLYMLTSGEKVVSVYRAKTSEAINFSVYKSGMRISSADVELTVDQAALAEYNTANGTALQVLPADCYTINKTSIQLDPLEVKDSVKIVLDVKKIEAVQGVGTRKYAIPLKLQSKNQVAVVDDKSTLIIIPEITGGMRPGSGKVLWTKTFEQLGILPAASMTHSIAVTDRYLYINTRNLDLNYYDRFTGDSIGAITLPFKGSLTNFTITNDDKGNMLITNLRNAKNVLANQTIYRIRETGQSEVFITCDHTYVTGRKLSVKGDIDGDALIMASVDNSSTYLYWEVKGGVLQSNDPKLYAPDPLKASWQYQTDIHPLTTNLSDGVFLTSYNTTTARGFGFFDGSGAAKYMYDLVAGGFDPAAGIAINGMDGIRFNENEYLVIAGAKGTADGIVYARLLNVNKRENLAGDPMNASLVAFDMPATTCTKNVNLLADAQLIAGAETMEMYVLGVNGSVTCVQFDCKAE</sequence>
<dbReference type="EMBL" id="VSSQ01001021">
    <property type="protein sequence ID" value="MPM04236.1"/>
    <property type="molecule type" value="Genomic_DNA"/>
</dbReference>
<evidence type="ECO:0008006" key="4">
    <source>
        <dbReference type="Google" id="ProtNLM"/>
    </source>
</evidence>
<dbReference type="Pfam" id="PF16410">
    <property type="entry name" value="DUF5018"/>
    <property type="match status" value="1"/>
</dbReference>
<dbReference type="AlphaFoldDB" id="A0A644WK22"/>
<name>A0A644WK22_9ZZZZ</name>
<organism evidence="3">
    <name type="scientific">bioreactor metagenome</name>
    <dbReference type="NCBI Taxonomy" id="1076179"/>
    <lineage>
        <taxon>unclassified sequences</taxon>
        <taxon>metagenomes</taxon>
        <taxon>ecological metagenomes</taxon>
    </lineage>
</organism>
<evidence type="ECO:0000259" key="2">
    <source>
        <dbReference type="Pfam" id="PF16410"/>
    </source>
</evidence>
<proteinExistence type="predicted"/>
<comment type="caution">
    <text evidence="3">The sequence shown here is derived from an EMBL/GenBank/DDBJ whole genome shotgun (WGS) entry which is preliminary data.</text>
</comment>
<evidence type="ECO:0000259" key="1">
    <source>
        <dbReference type="Pfam" id="PF08522"/>
    </source>
</evidence>
<protein>
    <recommendedName>
        <fullName evidence="4">DUF1735 domain-containing protein</fullName>
    </recommendedName>
</protein>
<accession>A0A644WK22</accession>
<dbReference type="Pfam" id="PF08522">
    <property type="entry name" value="BT_3987-like_N"/>
    <property type="match status" value="1"/>
</dbReference>
<evidence type="ECO:0000313" key="3">
    <source>
        <dbReference type="EMBL" id="MPM04236.1"/>
    </source>
</evidence>
<reference evidence="3" key="1">
    <citation type="submission" date="2019-08" db="EMBL/GenBank/DDBJ databases">
        <authorList>
            <person name="Kucharzyk K."/>
            <person name="Murdoch R.W."/>
            <person name="Higgins S."/>
            <person name="Loffler F."/>
        </authorList>
    </citation>
    <scope>NUCLEOTIDE SEQUENCE</scope>
</reference>
<feature type="domain" description="BT-3987-like N-terminal" evidence="1">
    <location>
        <begin position="45"/>
        <end position="159"/>
    </location>
</feature>
<dbReference type="SUPFAM" id="SSF50998">
    <property type="entry name" value="Quinoprotein alcohol dehydrogenase-like"/>
    <property type="match status" value="1"/>
</dbReference>
<dbReference type="InterPro" id="IPR013728">
    <property type="entry name" value="BT_3987-like_N"/>
</dbReference>
<dbReference type="Gene3D" id="2.60.40.1740">
    <property type="entry name" value="hypothetical protein (bacova_03559)"/>
    <property type="match status" value="1"/>
</dbReference>
<dbReference type="InterPro" id="IPR011047">
    <property type="entry name" value="Quinoprotein_ADH-like_sf"/>
</dbReference>